<comment type="caution">
    <text evidence="1">The sequence shown here is derived from an EMBL/GenBank/DDBJ whole genome shotgun (WGS) entry which is preliminary data.</text>
</comment>
<gene>
    <name evidence="1" type="ORF">ABFW12_16410</name>
</gene>
<accession>A0ABV3VIC3</accession>
<evidence type="ECO:0000313" key="2">
    <source>
        <dbReference type="Proteomes" id="UP001558474"/>
    </source>
</evidence>
<name>A0ABV3VIC3_9MYCO</name>
<dbReference type="Proteomes" id="UP001558474">
    <property type="component" value="Unassembled WGS sequence"/>
</dbReference>
<dbReference type="EMBL" id="JBDLOU010000032">
    <property type="protein sequence ID" value="MEX3739811.1"/>
    <property type="molecule type" value="Genomic_DNA"/>
</dbReference>
<sequence length="191" mass="20648">MTSVLTDAPSIRDALRQRMRVGEGLSVPYARKWSIGGCDPRHSLWSYPHDAILDFSTRLSLMGVTVLADDNSIIVDMASASVWAAVNGNSRSADRASAFLIGCITERVPAVIVNSSEVAAEVIRALPIPPAPRPSEEIIQIGFPGVDVEDRVYVGSWQWDIHAEVRNDEFVSRTANAALAAIRAKEAGYGS</sequence>
<organism evidence="1 2">
    <name type="scientific">Mycolicibacterium porcinum</name>
    <dbReference type="NCBI Taxonomy" id="39693"/>
    <lineage>
        <taxon>Bacteria</taxon>
        <taxon>Bacillati</taxon>
        <taxon>Actinomycetota</taxon>
        <taxon>Actinomycetes</taxon>
        <taxon>Mycobacteriales</taxon>
        <taxon>Mycobacteriaceae</taxon>
        <taxon>Mycolicibacterium</taxon>
    </lineage>
</organism>
<protein>
    <submittedName>
        <fullName evidence="1">Uncharacterized protein</fullName>
    </submittedName>
</protein>
<dbReference type="RefSeq" id="WP_368573338.1">
    <property type="nucleotide sequence ID" value="NZ_JBDLOU010000032.1"/>
</dbReference>
<keyword evidence="2" id="KW-1185">Reference proteome</keyword>
<reference evidence="1 2" key="1">
    <citation type="submission" date="2024-04" db="EMBL/GenBank/DDBJ databases">
        <title>Genomic Markers of Mycobacteria.</title>
        <authorList>
            <person name="Soliman M.S."/>
            <person name="Elkholy A."/>
            <person name="Soliman N.S."/>
            <person name="Abbas A."/>
            <person name="Khayrat S."/>
            <person name="Shawky S."/>
        </authorList>
    </citation>
    <scope>NUCLEOTIDE SEQUENCE [LARGE SCALE GENOMIC DNA]</scope>
    <source>
        <strain evidence="1 2">Egy-CU-AM5</strain>
    </source>
</reference>
<evidence type="ECO:0000313" key="1">
    <source>
        <dbReference type="EMBL" id="MEX3739811.1"/>
    </source>
</evidence>
<proteinExistence type="predicted"/>